<gene>
    <name evidence="1" type="ORF">ACKW6Q_14830</name>
</gene>
<proteinExistence type="predicted"/>
<dbReference type="Proteomes" id="UP001634154">
    <property type="component" value="Unassembled WGS sequence"/>
</dbReference>
<dbReference type="EMBL" id="JBJXVJ010000003">
    <property type="protein sequence ID" value="MFN1218244.1"/>
    <property type="molecule type" value="Genomic_DNA"/>
</dbReference>
<evidence type="ECO:0008006" key="3">
    <source>
        <dbReference type="Google" id="ProtNLM"/>
    </source>
</evidence>
<keyword evidence="2" id="KW-1185">Reference proteome</keyword>
<reference evidence="1 2" key="1">
    <citation type="submission" date="2024-12" db="EMBL/GenBank/DDBJ databases">
        <title>Draft genome sequence of Chryseobacterium kwangjuense AG447.</title>
        <authorList>
            <person name="Cheptsov V.S."/>
            <person name="Belov A."/>
            <person name="Zavarzina A.G."/>
        </authorList>
    </citation>
    <scope>NUCLEOTIDE SEQUENCE [LARGE SCALE GENOMIC DNA]</scope>
    <source>
        <strain evidence="1 2">AG447</strain>
    </source>
</reference>
<protein>
    <recommendedName>
        <fullName evidence="3">Bacteriocin</fullName>
    </recommendedName>
</protein>
<evidence type="ECO:0000313" key="2">
    <source>
        <dbReference type="Proteomes" id="UP001634154"/>
    </source>
</evidence>
<accession>A0ABW9K6W2</accession>
<comment type="caution">
    <text evidence="1">The sequence shown here is derived from an EMBL/GenBank/DDBJ whole genome shotgun (WGS) entry which is preliminary data.</text>
</comment>
<name>A0ABW9K6W2_9FLAO</name>
<evidence type="ECO:0000313" key="1">
    <source>
        <dbReference type="EMBL" id="MFN1218244.1"/>
    </source>
</evidence>
<dbReference type="RefSeq" id="WP_157884418.1">
    <property type="nucleotide sequence ID" value="NZ_JBJXVJ010000003.1"/>
</dbReference>
<organism evidence="1 2">
    <name type="scientific">Chryseobacterium kwangjuense</name>
    <dbReference type="NCBI Taxonomy" id="267125"/>
    <lineage>
        <taxon>Bacteria</taxon>
        <taxon>Pseudomonadati</taxon>
        <taxon>Bacteroidota</taxon>
        <taxon>Flavobacteriia</taxon>
        <taxon>Flavobacteriales</taxon>
        <taxon>Weeksellaceae</taxon>
        <taxon>Chryseobacterium group</taxon>
        <taxon>Chryseobacterium</taxon>
    </lineage>
</organism>
<sequence length="53" mass="5812">MKNPTIRNRKLTKQELKEINGGAASCTGDLCKLRGVSSHFMIVGPRGRDGYCC</sequence>